<name>A0A2T1DKB8_9CYAN</name>
<dbReference type="AlphaFoldDB" id="A0A2T1DKB8"/>
<sequence length="90" mass="10074">MFFILFFSDRNTDTLLLTFLISLAPRSTGTNRVAATSKINRSPILTDSRSVLSGFRFMMAESFLNAIAVLTDALGFVILNFSRCPDFEKI</sequence>
<proteinExistence type="predicted"/>
<reference evidence="1 2" key="1">
    <citation type="submission" date="2018-02" db="EMBL/GenBank/DDBJ databases">
        <authorList>
            <person name="Cohen D.B."/>
            <person name="Kent A.D."/>
        </authorList>
    </citation>
    <scope>NUCLEOTIDE SEQUENCE [LARGE SCALE GENOMIC DNA]</scope>
    <source>
        <strain evidence="1 2">ULC007</strain>
    </source>
</reference>
<accession>A0A2T1DKB8</accession>
<comment type="caution">
    <text evidence="1">The sequence shown here is derived from an EMBL/GenBank/DDBJ whole genome shotgun (WGS) entry which is preliminary data.</text>
</comment>
<protein>
    <submittedName>
        <fullName evidence="1">Uncharacterized protein</fullName>
    </submittedName>
</protein>
<gene>
    <name evidence="1" type="ORF">C7B65_05910</name>
</gene>
<evidence type="ECO:0000313" key="1">
    <source>
        <dbReference type="EMBL" id="PSB20940.1"/>
    </source>
</evidence>
<evidence type="ECO:0000313" key="2">
    <source>
        <dbReference type="Proteomes" id="UP000238634"/>
    </source>
</evidence>
<dbReference type="EMBL" id="PVWG01000004">
    <property type="protein sequence ID" value="PSB20940.1"/>
    <property type="molecule type" value="Genomic_DNA"/>
</dbReference>
<organism evidence="1 2">
    <name type="scientific">Phormidesmis priestleyi ULC007</name>
    <dbReference type="NCBI Taxonomy" id="1920490"/>
    <lineage>
        <taxon>Bacteria</taxon>
        <taxon>Bacillati</taxon>
        <taxon>Cyanobacteriota</taxon>
        <taxon>Cyanophyceae</taxon>
        <taxon>Leptolyngbyales</taxon>
        <taxon>Leptolyngbyaceae</taxon>
        <taxon>Phormidesmis</taxon>
    </lineage>
</organism>
<keyword evidence="2" id="KW-1185">Reference proteome</keyword>
<dbReference type="Proteomes" id="UP000238634">
    <property type="component" value="Unassembled WGS sequence"/>
</dbReference>
<reference evidence="1 2" key="2">
    <citation type="submission" date="2018-03" db="EMBL/GenBank/DDBJ databases">
        <title>The ancient ancestry and fast evolution of plastids.</title>
        <authorList>
            <person name="Moore K.R."/>
            <person name="Magnabosco C."/>
            <person name="Momper L."/>
            <person name="Gold D.A."/>
            <person name="Bosak T."/>
            <person name="Fournier G.P."/>
        </authorList>
    </citation>
    <scope>NUCLEOTIDE SEQUENCE [LARGE SCALE GENOMIC DNA]</scope>
    <source>
        <strain evidence="1 2">ULC007</strain>
    </source>
</reference>